<feature type="compositionally biased region" description="Polar residues" evidence="1">
    <location>
        <begin position="652"/>
        <end position="671"/>
    </location>
</feature>
<dbReference type="EMBL" id="SSOP01000025">
    <property type="protein sequence ID" value="KAB5594138.1"/>
    <property type="molecule type" value="Genomic_DNA"/>
</dbReference>
<feature type="transmembrane region" description="Helical" evidence="2">
    <location>
        <begin position="441"/>
        <end position="464"/>
    </location>
</feature>
<evidence type="ECO:0000256" key="1">
    <source>
        <dbReference type="SAM" id="MobiDB-lite"/>
    </source>
</evidence>
<dbReference type="Proteomes" id="UP000383932">
    <property type="component" value="Unassembled WGS sequence"/>
</dbReference>
<feature type="compositionally biased region" description="Polar residues" evidence="1">
    <location>
        <begin position="707"/>
        <end position="716"/>
    </location>
</feature>
<accession>A0A5N5QR90</accession>
<feature type="transmembrane region" description="Helical" evidence="2">
    <location>
        <begin position="393"/>
        <end position="411"/>
    </location>
</feature>
<keyword evidence="2" id="KW-0472">Membrane</keyword>
<protein>
    <recommendedName>
        <fullName evidence="5">Transmembrane protein</fullName>
    </recommendedName>
</protein>
<feature type="compositionally biased region" description="Low complexity" evidence="1">
    <location>
        <begin position="626"/>
        <end position="649"/>
    </location>
</feature>
<feature type="region of interest" description="Disordered" evidence="1">
    <location>
        <begin position="775"/>
        <end position="796"/>
    </location>
</feature>
<feature type="transmembrane region" description="Helical" evidence="2">
    <location>
        <begin position="542"/>
        <end position="569"/>
    </location>
</feature>
<feature type="region of interest" description="Disordered" evidence="1">
    <location>
        <begin position="626"/>
        <end position="716"/>
    </location>
</feature>
<keyword evidence="4" id="KW-1185">Reference proteome</keyword>
<feature type="compositionally biased region" description="Low complexity" evidence="1">
    <location>
        <begin position="682"/>
        <end position="706"/>
    </location>
</feature>
<gene>
    <name evidence="3" type="ORF">CTheo_2475</name>
</gene>
<evidence type="ECO:0008006" key="5">
    <source>
        <dbReference type="Google" id="ProtNLM"/>
    </source>
</evidence>
<evidence type="ECO:0000256" key="2">
    <source>
        <dbReference type="SAM" id="Phobius"/>
    </source>
</evidence>
<feature type="transmembrane region" description="Helical" evidence="2">
    <location>
        <begin position="510"/>
        <end position="536"/>
    </location>
</feature>
<evidence type="ECO:0000313" key="3">
    <source>
        <dbReference type="EMBL" id="KAB5594138.1"/>
    </source>
</evidence>
<dbReference type="OrthoDB" id="2448307at2759"/>
<dbReference type="InterPro" id="IPR040410">
    <property type="entry name" value="UPF0658_Golgi"/>
</dbReference>
<proteinExistence type="predicted"/>
<evidence type="ECO:0000313" key="4">
    <source>
        <dbReference type="Proteomes" id="UP000383932"/>
    </source>
</evidence>
<sequence>MRVKHLWNYVPLPQSLRLVWDRLTLSRLTTIYFVVALVHCFIQVILLISGLYTSQDAVNVLTQITALDPNSPTGYAILVQNGSLSACTGVPESTNSTSCRVVWSGRVAPDAFGGYPQNSQNESDDSTTTVATTSSSIVSTLSLASSSTVARTSTIFATVSASVAPDTAVQSRATLSSPTTSTRASSIVPVLASTLSTPTITSPSVSVSPSTSTTTLPTVPVVAAIRAALGKRMYIPARIPGAKTHSFAKRDINITPVFSQPDGTFQGVRLRGLSAANYDGPNRPTSDAFISNVCVHTLQWPLQRLWDAQREDAAFIGFQLWVLGMSVVALLNESVPHVIAALLTHLLATGWSAFKLVHTTNFHSEFNRLTTHGACGGVNLLPTYWRSRANAEIPVLVLNVVVLVGSFYMSWRLLKASATFGWLTFKRVGASLEINRIYRSVLCLAIVLQLSLYFMVLSMALWFVELYSGPGVRSTPMNRFYKTVVAVELLALIPWLIMGWYAVRREMHKVMLAFLALSALFVLAWAAMFVCPIWRLTFLTWMFFRVVSLSAAILTVLALALGITCFFSFGKGLPKYLSRVQDPEVGNFEPAQLPPYDSEKEEKVEFPSQNAYPTFSVAFPARPGSITSGHSHTRSGSSHSRSESTYSYSKPVHTSSESTHTRTGSTYTRAGSISIHMRTESTHTITGSTHTRSGSTHTHSGSIHTRPGSTHSRTDSLATIAPRTITRFPSSRNFEVQSPISEATSDTSVRDPFEHDLARVMSSKTYSTVRSVRSNRSVDATPGPGTAGMGKRWIIE</sequence>
<dbReference type="PANTHER" id="PTHR34391:SF2">
    <property type="entry name" value="TRP C-TERMINAL DOMAIN-CONTAINING PROTEIN"/>
    <property type="match status" value="1"/>
</dbReference>
<reference evidence="3 4" key="1">
    <citation type="journal article" date="2019" name="Fungal Biol. Biotechnol.">
        <title>Draft genome sequence of fastidious pathogen Ceratobasidium theobromae, which causes vascular-streak dieback in Theobroma cacao.</title>
        <authorList>
            <person name="Ali S.S."/>
            <person name="Asman A."/>
            <person name="Shao J."/>
            <person name="Firmansyah A.P."/>
            <person name="Susilo A.W."/>
            <person name="Rosmana A."/>
            <person name="McMahon P."/>
            <person name="Junaid M."/>
            <person name="Guest D."/>
            <person name="Kheng T.Y."/>
            <person name="Meinhardt L.W."/>
            <person name="Bailey B.A."/>
        </authorList>
    </citation>
    <scope>NUCLEOTIDE SEQUENCE [LARGE SCALE GENOMIC DNA]</scope>
    <source>
        <strain evidence="3 4">CT2</strain>
    </source>
</reference>
<dbReference type="AlphaFoldDB" id="A0A5N5QR90"/>
<name>A0A5N5QR90_9AGAM</name>
<dbReference type="GO" id="GO:0005794">
    <property type="term" value="C:Golgi apparatus"/>
    <property type="evidence" value="ECO:0007669"/>
    <property type="project" value="TreeGrafter"/>
</dbReference>
<keyword evidence="2" id="KW-1133">Transmembrane helix</keyword>
<feature type="transmembrane region" description="Helical" evidence="2">
    <location>
        <begin position="484"/>
        <end position="503"/>
    </location>
</feature>
<organism evidence="3 4">
    <name type="scientific">Ceratobasidium theobromae</name>
    <dbReference type="NCBI Taxonomy" id="1582974"/>
    <lineage>
        <taxon>Eukaryota</taxon>
        <taxon>Fungi</taxon>
        <taxon>Dikarya</taxon>
        <taxon>Basidiomycota</taxon>
        <taxon>Agaricomycotina</taxon>
        <taxon>Agaricomycetes</taxon>
        <taxon>Cantharellales</taxon>
        <taxon>Ceratobasidiaceae</taxon>
        <taxon>Ceratobasidium</taxon>
    </lineage>
</organism>
<dbReference type="PANTHER" id="PTHR34391">
    <property type="entry name" value="UPF0658 GOLGI APPARATUS MEMBRANE PROTEIN C1952.10C-RELATED"/>
    <property type="match status" value="1"/>
</dbReference>
<keyword evidence="2" id="KW-0812">Transmembrane</keyword>
<feature type="transmembrane region" description="Helical" evidence="2">
    <location>
        <begin position="30"/>
        <end position="52"/>
    </location>
</feature>
<comment type="caution">
    <text evidence="3">The sequence shown here is derived from an EMBL/GenBank/DDBJ whole genome shotgun (WGS) entry which is preliminary data.</text>
</comment>